<feature type="transmembrane region" description="Helical" evidence="1">
    <location>
        <begin position="12"/>
        <end position="32"/>
    </location>
</feature>
<dbReference type="STRING" id="1121335.Cst_c15040"/>
<keyword evidence="1" id="KW-1133">Transmembrane helix</keyword>
<evidence type="ECO:0000313" key="3">
    <source>
        <dbReference type="Proteomes" id="UP000011220"/>
    </source>
</evidence>
<gene>
    <name evidence="2" type="ordered locus">Cst_c15040</name>
</gene>
<proteinExistence type="predicted"/>
<dbReference type="KEGG" id="csd:Clst_1452"/>
<dbReference type="KEGG" id="css:Cst_c15040"/>
<dbReference type="AlphaFoldDB" id="L7VSE8"/>
<keyword evidence="1" id="KW-0472">Membrane</keyword>
<accession>L7VSE8</accession>
<protein>
    <submittedName>
        <fullName evidence="2">Uncharacterized protein</fullName>
    </submittedName>
</protein>
<dbReference type="EMBL" id="CP004044">
    <property type="protein sequence ID" value="AGC68493.1"/>
    <property type="molecule type" value="Genomic_DNA"/>
</dbReference>
<sequence length="44" mass="4908">MNHGKVKWWKIVLIVLSILIPAAAVTAALIYLRKDSGKDFKVSL</sequence>
<name>L7VSE8_THES1</name>
<dbReference type="PATRIC" id="fig|1121335.3.peg.1489"/>
<organism evidence="2 3">
    <name type="scientific">Thermoclostridium stercorarium (strain ATCC 35414 / DSM 8532 / NCIMB 11754)</name>
    <name type="common">Clostridium stercorarium</name>
    <dbReference type="NCBI Taxonomy" id="1121335"/>
    <lineage>
        <taxon>Bacteria</taxon>
        <taxon>Bacillati</taxon>
        <taxon>Bacillota</taxon>
        <taxon>Clostridia</taxon>
        <taxon>Eubacteriales</taxon>
        <taxon>Oscillospiraceae</taxon>
        <taxon>Thermoclostridium</taxon>
    </lineage>
</organism>
<keyword evidence="3" id="KW-1185">Reference proteome</keyword>
<dbReference type="Proteomes" id="UP000011220">
    <property type="component" value="Chromosome"/>
</dbReference>
<dbReference type="RefSeq" id="WP_015359177.1">
    <property type="nucleotide sequence ID" value="NC_020134.1"/>
</dbReference>
<reference evidence="2 3" key="1">
    <citation type="journal article" date="2013" name="Genome Announc.">
        <title>Complete genome sequence of Clostridium stercorarium subsp. stercorarium strain DSM 8532, a thermophilic degrader of plant cell wall fibers.</title>
        <authorList>
            <person name="Poehlein A."/>
            <person name="Zverlov V.V."/>
            <person name="Daniel R."/>
            <person name="Schwarz W.H."/>
            <person name="Liebl W."/>
        </authorList>
    </citation>
    <scope>NUCLEOTIDE SEQUENCE [LARGE SCALE GENOMIC DNA]</scope>
    <source>
        <strain evidence="3">ATCC 35414 / DSM 8532 / NCIMB 11754</strain>
    </source>
</reference>
<keyword evidence="1" id="KW-0812">Transmembrane</keyword>
<evidence type="ECO:0000313" key="2">
    <source>
        <dbReference type="EMBL" id="AGC68493.1"/>
    </source>
</evidence>
<evidence type="ECO:0000256" key="1">
    <source>
        <dbReference type="SAM" id="Phobius"/>
    </source>
</evidence>